<accession>F0UT90</accession>
<dbReference type="GO" id="GO:0016020">
    <property type="term" value="C:membrane"/>
    <property type="evidence" value="ECO:0007669"/>
    <property type="project" value="UniProtKB-SubCell"/>
</dbReference>
<feature type="transmembrane region" description="Helical" evidence="5">
    <location>
        <begin position="414"/>
        <end position="435"/>
    </location>
</feature>
<dbReference type="GO" id="GO:0140115">
    <property type="term" value="P:export across plasma membrane"/>
    <property type="evidence" value="ECO:0007669"/>
    <property type="project" value="UniProtKB-ARBA"/>
</dbReference>
<evidence type="ECO:0000313" key="9">
    <source>
        <dbReference type="Proteomes" id="UP000008142"/>
    </source>
</evidence>
<dbReference type="PROSITE" id="PS00216">
    <property type="entry name" value="SUGAR_TRANSPORT_1"/>
    <property type="match status" value="1"/>
</dbReference>
<feature type="transmembrane region" description="Helical" evidence="5">
    <location>
        <begin position="298"/>
        <end position="323"/>
    </location>
</feature>
<name>F0UT90_AJEC8</name>
<dbReference type="Proteomes" id="UP000008142">
    <property type="component" value="Unassembled WGS sequence"/>
</dbReference>
<feature type="transmembrane region" description="Helical" evidence="5">
    <location>
        <begin position="137"/>
        <end position="157"/>
    </location>
</feature>
<dbReference type="HOGENOM" id="CLU_008455_1_3_1"/>
<sequence>MADPNLHDMVTLAPDSRETELELDTIPTLANNDVTSSKSAKEFDTDPFLVIFDQHYDAENPLDWRDGRKWIVTDVLSATGFNRIMVSTIMAPALSTIASDLDMSAAESAMSLSIYLLASAFGPLVMSPLSEMYGRRVILHSSNVWFLVWNVVCGFAATKEVLIASRFLAGFGASGIYALAGGVMGDIWRPEQRGRGLGIYLLIPLLGAAVGPIIGGFIAERSHWRWIFWSTSAFQAAMTIMSFFCFYESYGPHILRRRAERLRKETGNNSFHTESQRFDGGRSAATVFMRAITRPLRLLMFHPIIQVSSILQGFNYGILYITLSTFSTLWIFHYHQSLEISGLHYIACSLGELAGSQASARLMDHFYNHRQQGRGFSPESRIPLMIPGIIAAWSGALIYGWTAEYRVHWLAVDVGVFTLLAGMQISDMSIMAYVIDSYGEHTSSAMAAQQFVKSLAAFLFPLFAPSMYHTLGYGWTNSVLALAGFVLTFMLPLFVWKYGARLRARAISTY</sequence>
<evidence type="ECO:0000256" key="4">
    <source>
        <dbReference type="ARBA" id="ARBA00023136"/>
    </source>
</evidence>
<feature type="transmembrane region" description="Helical" evidence="5">
    <location>
        <begin position="224"/>
        <end position="247"/>
    </location>
</feature>
<feature type="domain" description="Major facilitator superfamily (MFS) profile" evidence="6">
    <location>
        <begin position="72"/>
        <end position="501"/>
    </location>
</feature>
<dbReference type="VEuPathDB" id="FungiDB:I7I53_02357"/>
<dbReference type="GO" id="GO:0042908">
    <property type="term" value="P:xenobiotic transport"/>
    <property type="evidence" value="ECO:0007669"/>
    <property type="project" value="UniProtKB-ARBA"/>
</dbReference>
<dbReference type="SUPFAM" id="SSF103473">
    <property type="entry name" value="MFS general substrate transporter"/>
    <property type="match status" value="1"/>
</dbReference>
<feature type="transmembrane region" description="Helical" evidence="5">
    <location>
        <begin position="197"/>
        <end position="218"/>
    </location>
</feature>
<evidence type="ECO:0000259" key="6">
    <source>
        <dbReference type="PROSITE" id="PS50850"/>
    </source>
</evidence>
<proteinExistence type="predicted"/>
<organism evidence="9">
    <name type="scientific">Ajellomyces capsulatus (strain H88)</name>
    <name type="common">Darling's disease fungus</name>
    <name type="synonym">Histoplasma capsulatum</name>
    <dbReference type="NCBI Taxonomy" id="544711"/>
    <lineage>
        <taxon>Eukaryota</taxon>
        <taxon>Fungi</taxon>
        <taxon>Dikarya</taxon>
        <taxon>Ascomycota</taxon>
        <taxon>Pezizomycotina</taxon>
        <taxon>Eurotiomycetes</taxon>
        <taxon>Eurotiomycetidae</taxon>
        <taxon>Onygenales</taxon>
        <taxon>Ajellomycetaceae</taxon>
        <taxon>Histoplasma</taxon>
    </lineage>
</organism>
<dbReference type="STRING" id="544711.F0UT90"/>
<evidence type="ECO:0000256" key="5">
    <source>
        <dbReference type="SAM" id="Phobius"/>
    </source>
</evidence>
<dbReference type="PANTHER" id="PTHR23502:SF60">
    <property type="entry name" value="MAJOR FACILITATOR SUPERFAMILY (MFS) PROFILE DOMAIN-CONTAINING PROTEIN-RELATED"/>
    <property type="match status" value="1"/>
</dbReference>
<evidence type="ECO:0000256" key="2">
    <source>
        <dbReference type="ARBA" id="ARBA00022692"/>
    </source>
</evidence>
<dbReference type="Gene3D" id="1.20.1250.20">
    <property type="entry name" value="MFS general substrate transporter like domains"/>
    <property type="match status" value="1"/>
</dbReference>
<dbReference type="InterPro" id="IPR005829">
    <property type="entry name" value="Sugar_transporter_CS"/>
</dbReference>
<dbReference type="InterPro" id="IPR020846">
    <property type="entry name" value="MFS_dom"/>
</dbReference>
<dbReference type="InterPro" id="IPR036259">
    <property type="entry name" value="MFS_trans_sf"/>
</dbReference>
<keyword evidence="3 5" id="KW-1133">Transmembrane helix</keyword>
<dbReference type="PANTHER" id="PTHR23502">
    <property type="entry name" value="MAJOR FACILITATOR SUPERFAMILY"/>
    <property type="match status" value="1"/>
</dbReference>
<dbReference type="AlphaFoldDB" id="F0UT90"/>
<evidence type="ECO:0000313" key="8">
    <source>
        <dbReference type="EMBL" id="QSS54716.1"/>
    </source>
</evidence>
<protein>
    <submittedName>
        <fullName evidence="7">Caffeine resistance protein</fullName>
    </submittedName>
</protein>
<dbReference type="EMBL" id="DS990642">
    <property type="protein sequence ID" value="EGC49117.1"/>
    <property type="molecule type" value="Genomic_DNA"/>
</dbReference>
<evidence type="ECO:0000313" key="7">
    <source>
        <dbReference type="EMBL" id="EGC49117.1"/>
    </source>
</evidence>
<dbReference type="Pfam" id="PF07690">
    <property type="entry name" value="MFS_1"/>
    <property type="match status" value="1"/>
</dbReference>
<reference evidence="9" key="1">
    <citation type="submission" date="2008-07" db="EMBL/GenBank/DDBJ databases">
        <title>Annotation of Ajellomyces capsulatus strain H88.</title>
        <authorList>
            <person name="Champion M."/>
            <person name="Cuomo C."/>
            <person name="Ma L.-J."/>
            <person name="Henn M.R."/>
            <person name="Sil A."/>
            <person name="Goldman B."/>
            <person name="Young S.K."/>
            <person name="Kodira C.D."/>
            <person name="Zeng Q."/>
            <person name="Koehrsen M."/>
            <person name="Alvarado L."/>
            <person name="Berlin A."/>
            <person name="Borenstein D."/>
            <person name="Chen Z."/>
            <person name="Engels R."/>
            <person name="Freedman E."/>
            <person name="Gellesch M."/>
            <person name="Goldberg J."/>
            <person name="Griggs A."/>
            <person name="Gujja S."/>
            <person name="Heiman D."/>
            <person name="Hepburn T."/>
            <person name="Howarth C."/>
            <person name="Jen D."/>
            <person name="Larson L."/>
            <person name="Lewis B."/>
            <person name="Mehta T."/>
            <person name="Park D."/>
            <person name="Pearson M."/>
            <person name="Roberts A."/>
            <person name="Saif S."/>
            <person name="Shea T."/>
            <person name="Shenoy N."/>
            <person name="Sisk P."/>
            <person name="Stolte C."/>
            <person name="Sykes S."/>
            <person name="Walk T."/>
            <person name="White J."/>
            <person name="Yandava C."/>
            <person name="Klein B."/>
            <person name="McEwen J.G."/>
            <person name="Puccia R."/>
            <person name="Goldman G.H."/>
            <person name="Felipe M.S."/>
            <person name="Nino-Vega G."/>
            <person name="San-Blas G."/>
            <person name="Taylor J."/>
            <person name="Mendoza L."/>
            <person name="Galagan J."/>
            <person name="Nusbaum C."/>
            <person name="Birren B."/>
        </authorList>
    </citation>
    <scope>NUCLEOTIDE SEQUENCE [LARGE SCALE GENOMIC DNA]</scope>
    <source>
        <strain evidence="9">H88</strain>
    </source>
</reference>
<keyword evidence="2 5" id="KW-0812">Transmembrane</keyword>
<comment type="subcellular location">
    <subcellularLocation>
        <location evidence="1">Membrane</location>
        <topology evidence="1">Multi-pass membrane protein</topology>
    </subcellularLocation>
</comment>
<dbReference type="Proteomes" id="UP000663419">
    <property type="component" value="Chromosome 3"/>
</dbReference>
<evidence type="ECO:0000256" key="3">
    <source>
        <dbReference type="ARBA" id="ARBA00022989"/>
    </source>
</evidence>
<gene>
    <name evidence="7" type="ORF">HCEG_08332</name>
    <name evidence="8" type="ORF">I7I53_02357</name>
</gene>
<feature type="transmembrane region" description="Helical" evidence="5">
    <location>
        <begin position="108"/>
        <end position="125"/>
    </location>
</feature>
<feature type="transmembrane region" description="Helical" evidence="5">
    <location>
        <begin position="384"/>
        <end position="402"/>
    </location>
</feature>
<dbReference type="CDD" id="cd17323">
    <property type="entry name" value="MFS_Tpo1_MDR_like"/>
    <property type="match status" value="1"/>
</dbReference>
<dbReference type="OMA" id="APLMDYW"/>
<dbReference type="EMBL" id="CP069104">
    <property type="protein sequence ID" value="QSS54716.1"/>
    <property type="molecule type" value="Genomic_DNA"/>
</dbReference>
<dbReference type="PROSITE" id="PS50850">
    <property type="entry name" value="MFS"/>
    <property type="match status" value="1"/>
</dbReference>
<feature type="transmembrane region" description="Helical" evidence="5">
    <location>
        <begin position="163"/>
        <end position="185"/>
    </location>
</feature>
<feature type="transmembrane region" description="Helical" evidence="5">
    <location>
        <begin position="474"/>
        <end position="496"/>
    </location>
</feature>
<reference evidence="8" key="2">
    <citation type="submission" date="2021-01" db="EMBL/GenBank/DDBJ databases">
        <title>Chromosome-level genome assembly of a human fungal pathogen reveals clustering of transcriptionally co-regulated genes.</title>
        <authorList>
            <person name="Voorhies M."/>
            <person name="Cohen S."/>
            <person name="Shea T.P."/>
            <person name="Petrus S."/>
            <person name="Munoz J.F."/>
            <person name="Poplawski S."/>
            <person name="Goldman W.E."/>
            <person name="Michael T."/>
            <person name="Cuomo C.A."/>
            <person name="Sil A."/>
            <person name="Beyhan S."/>
        </authorList>
    </citation>
    <scope>NUCLEOTIDE SEQUENCE</scope>
    <source>
        <strain evidence="8">H88</strain>
    </source>
</reference>
<dbReference type="OrthoDB" id="6770063at2759"/>
<keyword evidence="4 5" id="KW-0472">Membrane</keyword>
<dbReference type="InterPro" id="IPR011701">
    <property type="entry name" value="MFS"/>
</dbReference>
<dbReference type="GO" id="GO:0022857">
    <property type="term" value="F:transmembrane transporter activity"/>
    <property type="evidence" value="ECO:0007669"/>
    <property type="project" value="InterPro"/>
</dbReference>
<evidence type="ECO:0000256" key="1">
    <source>
        <dbReference type="ARBA" id="ARBA00004141"/>
    </source>
</evidence>